<name>L5MDT3_MYODS</name>
<feature type="region of interest" description="Disordered" evidence="1">
    <location>
        <begin position="1"/>
        <end position="33"/>
    </location>
</feature>
<dbReference type="eggNOG" id="KOG3940">
    <property type="taxonomic scope" value="Eukaryota"/>
</dbReference>
<sequence length="145" mass="15814">MTCADHQGAVRNMVGDQQRDAEGPQPVRKANWRQQHEDFIIAIQSAKQCSLAMKEGRPLPPPPPASINPGKGSDKSKKRTNGYQCRGSSAAEQGPGGHESRPSQARLAPYSSSAWMAVSPTMPPERKEQMSASRPDSSRDIMQDM</sequence>
<dbReference type="AlphaFoldDB" id="L5MDT3"/>
<evidence type="ECO:0000256" key="1">
    <source>
        <dbReference type="SAM" id="MobiDB-lite"/>
    </source>
</evidence>
<dbReference type="EMBL" id="KB101593">
    <property type="protein sequence ID" value="ELK36472.1"/>
    <property type="molecule type" value="Genomic_DNA"/>
</dbReference>
<accession>L5MDT3</accession>
<feature type="region of interest" description="Disordered" evidence="1">
    <location>
        <begin position="50"/>
        <end position="145"/>
    </location>
</feature>
<protein>
    <submittedName>
        <fullName evidence="2">Protein FAM164B</fullName>
    </submittedName>
</protein>
<proteinExistence type="predicted"/>
<gene>
    <name evidence="2" type="ORF">MDA_GLEAN10018616</name>
</gene>
<evidence type="ECO:0000313" key="2">
    <source>
        <dbReference type="EMBL" id="ELK36472.1"/>
    </source>
</evidence>
<feature type="compositionally biased region" description="Basic and acidic residues" evidence="1">
    <location>
        <begin position="136"/>
        <end position="145"/>
    </location>
</feature>
<feature type="compositionally biased region" description="Polar residues" evidence="1">
    <location>
        <begin position="81"/>
        <end position="91"/>
    </location>
</feature>
<organism evidence="2 3">
    <name type="scientific">Myotis davidii</name>
    <name type="common">David's myotis</name>
    <dbReference type="NCBI Taxonomy" id="225400"/>
    <lineage>
        <taxon>Eukaryota</taxon>
        <taxon>Metazoa</taxon>
        <taxon>Chordata</taxon>
        <taxon>Craniata</taxon>
        <taxon>Vertebrata</taxon>
        <taxon>Euteleostomi</taxon>
        <taxon>Mammalia</taxon>
        <taxon>Eutheria</taxon>
        <taxon>Laurasiatheria</taxon>
        <taxon>Chiroptera</taxon>
        <taxon>Yangochiroptera</taxon>
        <taxon>Vespertilionidae</taxon>
        <taxon>Myotis</taxon>
    </lineage>
</organism>
<dbReference type="Proteomes" id="UP000010556">
    <property type="component" value="Unassembled WGS sequence"/>
</dbReference>
<keyword evidence="3" id="KW-1185">Reference proteome</keyword>
<reference evidence="3" key="1">
    <citation type="journal article" date="2013" name="Science">
        <title>Comparative analysis of bat genomes provides insight into the evolution of flight and immunity.</title>
        <authorList>
            <person name="Zhang G."/>
            <person name="Cowled C."/>
            <person name="Shi Z."/>
            <person name="Huang Z."/>
            <person name="Bishop-Lilly K.A."/>
            <person name="Fang X."/>
            <person name="Wynne J.W."/>
            <person name="Xiong Z."/>
            <person name="Baker M.L."/>
            <person name="Zhao W."/>
            <person name="Tachedjian M."/>
            <person name="Zhu Y."/>
            <person name="Zhou P."/>
            <person name="Jiang X."/>
            <person name="Ng J."/>
            <person name="Yang L."/>
            <person name="Wu L."/>
            <person name="Xiao J."/>
            <person name="Feng Y."/>
            <person name="Chen Y."/>
            <person name="Sun X."/>
            <person name="Zhang Y."/>
            <person name="Marsh G.A."/>
            <person name="Crameri G."/>
            <person name="Broder C.C."/>
            <person name="Frey K.G."/>
            <person name="Wang L.F."/>
            <person name="Wang J."/>
        </authorList>
    </citation>
    <scope>NUCLEOTIDE SEQUENCE [LARGE SCALE GENOMIC DNA]</scope>
</reference>
<evidence type="ECO:0000313" key="3">
    <source>
        <dbReference type="Proteomes" id="UP000010556"/>
    </source>
</evidence>